<evidence type="ECO:0000313" key="3">
    <source>
        <dbReference type="EMBL" id="CAF1072760.1"/>
    </source>
</evidence>
<dbReference type="EMBL" id="CAJNOR010001090">
    <property type="protein sequence ID" value="CAF1072760.1"/>
    <property type="molecule type" value="Genomic_DNA"/>
</dbReference>
<evidence type="ECO:0000256" key="1">
    <source>
        <dbReference type="ARBA" id="ARBA00023157"/>
    </source>
</evidence>
<reference evidence="3" key="1">
    <citation type="submission" date="2021-02" db="EMBL/GenBank/DDBJ databases">
        <authorList>
            <person name="Nowell W R."/>
        </authorList>
    </citation>
    <scope>NUCLEOTIDE SEQUENCE</scope>
</reference>
<keyword evidence="2" id="KW-0472">Membrane</keyword>
<keyword evidence="2" id="KW-0812">Transmembrane</keyword>
<name>A0A814LZ47_ADIRI</name>
<dbReference type="Proteomes" id="UP000663828">
    <property type="component" value="Unassembled WGS sequence"/>
</dbReference>
<evidence type="ECO:0000313" key="4">
    <source>
        <dbReference type="Proteomes" id="UP000663828"/>
    </source>
</evidence>
<comment type="caution">
    <text evidence="3">The sequence shown here is derived from an EMBL/GenBank/DDBJ whole genome shotgun (WGS) entry which is preliminary data.</text>
</comment>
<gene>
    <name evidence="3" type="ORF">XAT740_LOCUS16903</name>
</gene>
<dbReference type="PRINTS" id="PR00261">
    <property type="entry name" value="LDLRECEPTOR"/>
</dbReference>
<sequence>MKNWLRNNDRTQQAQPAASPQLLKKWPLIMAILLAFCGLFAIATMIVLSTIPVYLSAKDIGSPTGINNDGKIFAMAFATNYIGNTPSGITNYKSVAQQINGYMGYRWNSIGIQSITLNGVGKRKKRDTTSDAFCNINNGTNYSTANGSAMEMSIIINNCPRTRCITNHCIQECLPEIKSHLSSVFGSDPVSLNLQTSDGQSPTCADGVQNGQETGPDCGGATCLSQEKTCANGLGCSSATDCTSRLCAGGLCRAPTIEPTVAPIAAPTCTDGLKNGLETDVDCGGATCVSQNKACADTLGCTSGADCMSGVCTSGSCQTPTCTDGVKNGLETALDCGGSTCASQKKACADNVSCNTGTDCMGGVGTGGSCQAPTCTDGVKNGLETGVDCGGATCVSQNKACADTLGCTSGTDCMSGVCTSGSCQAPTCADGVKNGLETGVDCGGVTCVSQNKACADNVSCSTGTDCMSRICTSGSCQAPTCADGVKNGLETGVDCGGATCVSQNKACADSLGCTSGTDCTSGVCTSGSCQAPTCTDGVKNGLETALDCGGNTCVSQNKQCADNLSCIIRTDCTSGVCTSGSCQTPTCTDGVKNGLETALDCGGSTCASQKKACADNVSCNTGIDCMSGVCTSGSCQAPTCTDGVKNGLETGVDCGGSICVSQGKKCADGSGCTMGSDCTSLGCNGGVCGG</sequence>
<evidence type="ECO:0000256" key="2">
    <source>
        <dbReference type="SAM" id="Phobius"/>
    </source>
</evidence>
<keyword evidence="1" id="KW-1015">Disulfide bond</keyword>
<proteinExistence type="predicted"/>
<keyword evidence="4" id="KW-1185">Reference proteome</keyword>
<dbReference type="InterPro" id="IPR002172">
    <property type="entry name" value="LDrepeatLR_classA_rpt"/>
</dbReference>
<dbReference type="AlphaFoldDB" id="A0A814LZ47"/>
<accession>A0A814LZ47</accession>
<feature type="transmembrane region" description="Helical" evidence="2">
    <location>
        <begin position="28"/>
        <end position="55"/>
    </location>
</feature>
<protein>
    <submittedName>
        <fullName evidence="3">Uncharacterized protein</fullName>
    </submittedName>
</protein>
<organism evidence="3 4">
    <name type="scientific">Adineta ricciae</name>
    <name type="common">Rotifer</name>
    <dbReference type="NCBI Taxonomy" id="249248"/>
    <lineage>
        <taxon>Eukaryota</taxon>
        <taxon>Metazoa</taxon>
        <taxon>Spiralia</taxon>
        <taxon>Gnathifera</taxon>
        <taxon>Rotifera</taxon>
        <taxon>Eurotatoria</taxon>
        <taxon>Bdelloidea</taxon>
        <taxon>Adinetida</taxon>
        <taxon>Adinetidae</taxon>
        <taxon>Adineta</taxon>
    </lineage>
</organism>
<keyword evidence="2" id="KW-1133">Transmembrane helix</keyword>